<geneLocation type="plasmid" evidence="1 2">
    <name>pACHL02</name>
</geneLocation>
<gene>
    <name evidence="1" type="ordered locus">Achl_4515</name>
</gene>
<dbReference type="KEGG" id="ach:Achl_4515"/>
<evidence type="ECO:0000313" key="1">
    <source>
        <dbReference type="EMBL" id="ACL42466.1"/>
    </source>
</evidence>
<dbReference type="EMBL" id="CP001343">
    <property type="protein sequence ID" value="ACL42466.1"/>
    <property type="molecule type" value="Genomic_DNA"/>
</dbReference>
<dbReference type="OrthoDB" id="4774491at2"/>
<reference evidence="1" key="1">
    <citation type="submission" date="2009-01" db="EMBL/GenBank/DDBJ databases">
        <title>Complete sequence of plasmid2 of Arthrobacter chlorophenolicus A6.</title>
        <authorList>
            <consortium name="US DOE Joint Genome Institute"/>
            <person name="Lucas S."/>
            <person name="Copeland A."/>
            <person name="Lapidus A."/>
            <person name="Glavina del Rio T."/>
            <person name="Tice H."/>
            <person name="Bruce D."/>
            <person name="Goodwin L."/>
            <person name="Pitluck S."/>
            <person name="Goltsman E."/>
            <person name="Clum A."/>
            <person name="Larimer F."/>
            <person name="Land M."/>
            <person name="Hauser L."/>
            <person name="Kyrpides N."/>
            <person name="Mikhailova N."/>
            <person name="Jansson J."/>
            <person name="Richardson P."/>
        </authorList>
    </citation>
    <scope>NUCLEOTIDE SEQUENCE [LARGE SCALE GENOMIC DNA]</scope>
    <source>
        <strain evidence="1">A6</strain>
        <plasmid evidence="1">pACHL02</plasmid>
    </source>
</reference>
<dbReference type="Proteomes" id="UP000002505">
    <property type="component" value="Plasmid pACHL02"/>
</dbReference>
<protein>
    <recommendedName>
        <fullName evidence="3">DUF1440 domain-containing protein</fullName>
    </recommendedName>
</protein>
<evidence type="ECO:0008006" key="3">
    <source>
        <dbReference type="Google" id="ProtNLM"/>
    </source>
</evidence>
<dbReference type="RefSeq" id="WP_012623509.1">
    <property type="nucleotide sequence ID" value="NC_011881.1"/>
</dbReference>
<sequence>MKVTEALEDLAIAWVAGYVGTKAMEPVSMKLYELESEQDRAREDAARPGPPYELAAKKIFGAAGMVLEGKALERASMFMHYGLALSWSPLYVLLRRKTHMSPLGAGLATGTAMSLIADEMLTPLAGFSAPNRDYPLVTHLRGFVAHQVFGLAVAATCETLWALRGHRP</sequence>
<evidence type="ECO:0000313" key="2">
    <source>
        <dbReference type="Proteomes" id="UP000002505"/>
    </source>
</evidence>
<keyword evidence="1" id="KW-0614">Plasmid</keyword>
<organism evidence="1 2">
    <name type="scientific">Pseudarthrobacter chlorophenolicus (strain ATCC 700700 / DSM 12829 / CIP 107037 / JCM 12360 / KCTC 9906 / NCIMB 13794 / A6)</name>
    <name type="common">Arthrobacter chlorophenolicus</name>
    <dbReference type="NCBI Taxonomy" id="452863"/>
    <lineage>
        <taxon>Bacteria</taxon>
        <taxon>Bacillati</taxon>
        <taxon>Actinomycetota</taxon>
        <taxon>Actinomycetes</taxon>
        <taxon>Micrococcales</taxon>
        <taxon>Micrococcaceae</taxon>
        <taxon>Pseudarthrobacter</taxon>
    </lineage>
</organism>
<dbReference type="eggNOG" id="COG3477">
    <property type="taxonomic scope" value="Bacteria"/>
</dbReference>
<proteinExistence type="predicted"/>
<dbReference type="AlphaFoldDB" id="B8HJ68"/>
<accession>B8HJ68</accession>
<name>B8HJ68_PSECP</name>
<dbReference type="HOGENOM" id="CLU_123832_0_0_11"/>
<keyword evidence="2" id="KW-1185">Reference proteome</keyword>